<feature type="transmembrane region" description="Helical" evidence="1">
    <location>
        <begin position="60"/>
        <end position="82"/>
    </location>
</feature>
<evidence type="ECO:0000313" key="3">
    <source>
        <dbReference type="Proteomes" id="UP000649289"/>
    </source>
</evidence>
<reference evidence="2 3" key="1">
    <citation type="submission" date="2020-09" db="EMBL/GenBank/DDBJ databases">
        <title>novel species in genus Nocardioides.</title>
        <authorList>
            <person name="Zhang G."/>
        </authorList>
    </citation>
    <scope>NUCLEOTIDE SEQUENCE [LARGE SCALE GENOMIC DNA]</scope>
    <source>
        <strain evidence="2 3">19197</strain>
    </source>
</reference>
<dbReference type="InterPro" id="IPR019277">
    <property type="entry name" value="DUF2304"/>
</dbReference>
<evidence type="ECO:0000313" key="2">
    <source>
        <dbReference type="EMBL" id="MBD3913110.1"/>
    </source>
</evidence>
<dbReference type="RefSeq" id="WP_191197482.1">
    <property type="nucleotide sequence ID" value="NZ_BAAAPA010000002.1"/>
</dbReference>
<proteinExistence type="predicted"/>
<feature type="transmembrane region" description="Helical" evidence="1">
    <location>
        <begin position="6"/>
        <end position="22"/>
    </location>
</feature>
<dbReference type="EMBL" id="JACXYY010000001">
    <property type="protein sequence ID" value="MBD3913110.1"/>
    <property type="molecule type" value="Genomic_DNA"/>
</dbReference>
<accession>A0ABR8MEN0</accession>
<gene>
    <name evidence="2" type="ORF">IEZ25_00665</name>
</gene>
<keyword evidence="1" id="KW-0472">Membrane</keyword>
<feature type="transmembrane region" description="Helical" evidence="1">
    <location>
        <begin position="34"/>
        <end position="54"/>
    </location>
</feature>
<sequence length="128" mass="14235">MSGSTILGVVGSAVILLTLFEMMRRHRLREKYALIWALVAVSVITVALFPVLLFEASDAVGLAVPANLLFFCSAIVILVLTLQHSSELSRLEERTRTLAEELALLRLQVDRNHRAEQQHDPSHDESTS</sequence>
<organism evidence="2 3">
    <name type="scientific">Nocardioides hwasunensis</name>
    <dbReference type="NCBI Taxonomy" id="397258"/>
    <lineage>
        <taxon>Bacteria</taxon>
        <taxon>Bacillati</taxon>
        <taxon>Actinomycetota</taxon>
        <taxon>Actinomycetes</taxon>
        <taxon>Propionibacteriales</taxon>
        <taxon>Nocardioidaceae</taxon>
        <taxon>Nocardioides</taxon>
    </lineage>
</organism>
<name>A0ABR8MEN0_9ACTN</name>
<evidence type="ECO:0000256" key="1">
    <source>
        <dbReference type="SAM" id="Phobius"/>
    </source>
</evidence>
<dbReference type="Proteomes" id="UP000649289">
    <property type="component" value="Unassembled WGS sequence"/>
</dbReference>
<keyword evidence="3" id="KW-1185">Reference proteome</keyword>
<dbReference type="Pfam" id="PF10066">
    <property type="entry name" value="DUF2304"/>
    <property type="match status" value="1"/>
</dbReference>
<keyword evidence="1" id="KW-1133">Transmembrane helix</keyword>
<protein>
    <submittedName>
        <fullName evidence="2">DUF2304 domain-containing protein</fullName>
    </submittedName>
</protein>
<keyword evidence="1" id="KW-0812">Transmembrane</keyword>
<comment type="caution">
    <text evidence="2">The sequence shown here is derived from an EMBL/GenBank/DDBJ whole genome shotgun (WGS) entry which is preliminary data.</text>
</comment>